<protein>
    <submittedName>
        <fullName evidence="2">Uncharacterized protein</fullName>
    </submittedName>
</protein>
<dbReference type="EMBL" id="JACHIR010000001">
    <property type="protein sequence ID" value="MBB5889669.1"/>
    <property type="molecule type" value="Genomic_DNA"/>
</dbReference>
<dbReference type="AlphaFoldDB" id="A0A7W9KD92"/>
<organism evidence="2 3">
    <name type="scientific">Kutzneria kofuensis</name>
    <dbReference type="NCBI Taxonomy" id="103725"/>
    <lineage>
        <taxon>Bacteria</taxon>
        <taxon>Bacillati</taxon>
        <taxon>Actinomycetota</taxon>
        <taxon>Actinomycetes</taxon>
        <taxon>Pseudonocardiales</taxon>
        <taxon>Pseudonocardiaceae</taxon>
        <taxon>Kutzneria</taxon>
    </lineage>
</organism>
<proteinExistence type="predicted"/>
<evidence type="ECO:0000313" key="2">
    <source>
        <dbReference type="EMBL" id="MBB5889669.1"/>
    </source>
</evidence>
<feature type="region of interest" description="Disordered" evidence="1">
    <location>
        <begin position="89"/>
        <end position="137"/>
    </location>
</feature>
<feature type="compositionally biased region" description="Polar residues" evidence="1">
    <location>
        <begin position="106"/>
        <end position="118"/>
    </location>
</feature>
<evidence type="ECO:0000313" key="3">
    <source>
        <dbReference type="Proteomes" id="UP000585638"/>
    </source>
</evidence>
<name>A0A7W9KD92_9PSEU</name>
<dbReference type="Proteomes" id="UP000585638">
    <property type="component" value="Unassembled WGS sequence"/>
</dbReference>
<gene>
    <name evidence="2" type="ORF">BJ998_000865</name>
</gene>
<evidence type="ECO:0000256" key="1">
    <source>
        <dbReference type="SAM" id="MobiDB-lite"/>
    </source>
</evidence>
<keyword evidence="3" id="KW-1185">Reference proteome</keyword>
<feature type="compositionally biased region" description="Basic residues" evidence="1">
    <location>
        <begin position="128"/>
        <end position="137"/>
    </location>
</feature>
<sequence length="235" mass="24892">MGTQCLGCGEALSAGASRGRPARYHGPTCRQRARRARLAVINSEVLDAVAVVESTISEVRRAVLAGESPGEAGHQLVRAAAELAERLGLSGAGSPADPSADRPVTKSVTLPSDQTEPSMTAPAVTKSVTKRVRPPRRPHVRSAVPALLDLDTVRQERSTDPLRPGWRVVAGAADAPVLVGFLEPTYSATGRRSSRWEARTDRLTLVSGGPWPNRATALANLVAVYQRVAKHMSDG</sequence>
<comment type="caution">
    <text evidence="2">The sequence shown here is derived from an EMBL/GenBank/DDBJ whole genome shotgun (WGS) entry which is preliminary data.</text>
</comment>
<reference evidence="2 3" key="1">
    <citation type="submission" date="2020-08" db="EMBL/GenBank/DDBJ databases">
        <title>Sequencing the genomes of 1000 actinobacteria strains.</title>
        <authorList>
            <person name="Klenk H.-P."/>
        </authorList>
    </citation>
    <scope>NUCLEOTIDE SEQUENCE [LARGE SCALE GENOMIC DNA]</scope>
    <source>
        <strain evidence="2 3">DSM 43851</strain>
    </source>
</reference>
<accession>A0A7W9KD92</accession>